<dbReference type="SMART" id="SM00028">
    <property type="entry name" value="TPR"/>
    <property type="match status" value="3"/>
</dbReference>
<comment type="caution">
    <text evidence="2">The sequence shown here is derived from an EMBL/GenBank/DDBJ whole genome shotgun (WGS) entry which is preliminary data.</text>
</comment>
<accession>A0A3D9CEP7</accession>
<dbReference type="Gene3D" id="1.25.40.10">
    <property type="entry name" value="Tetratricopeptide repeat domain"/>
    <property type="match status" value="2"/>
</dbReference>
<dbReference type="RefSeq" id="WP_115969125.1">
    <property type="nucleotide sequence ID" value="NZ_QNVT01000002.1"/>
</dbReference>
<gene>
    <name evidence="2" type="ORF">DRF65_04495</name>
</gene>
<dbReference type="InterPro" id="IPR019734">
    <property type="entry name" value="TPR_rpt"/>
</dbReference>
<dbReference type="EMBL" id="QNVT01000002">
    <property type="protein sequence ID" value="REC63962.1"/>
    <property type="molecule type" value="Genomic_DNA"/>
</dbReference>
<name>A0A3D9CEP7_9FLAO</name>
<keyword evidence="1" id="KW-0472">Membrane</keyword>
<dbReference type="AlphaFoldDB" id="A0A3D9CEP7"/>
<keyword evidence="3" id="KW-1185">Reference proteome</keyword>
<dbReference type="InterPro" id="IPR011990">
    <property type="entry name" value="TPR-like_helical_dom_sf"/>
</dbReference>
<evidence type="ECO:0000313" key="3">
    <source>
        <dbReference type="Proteomes" id="UP000256686"/>
    </source>
</evidence>
<protein>
    <submittedName>
        <fullName evidence="2">Uncharacterized protein</fullName>
    </submittedName>
</protein>
<evidence type="ECO:0000256" key="1">
    <source>
        <dbReference type="SAM" id="Phobius"/>
    </source>
</evidence>
<keyword evidence="1" id="KW-0812">Transmembrane</keyword>
<dbReference type="SUPFAM" id="SSF48452">
    <property type="entry name" value="TPR-like"/>
    <property type="match status" value="1"/>
</dbReference>
<organism evidence="2 3">
    <name type="scientific">Chryseobacterium pennae</name>
    <dbReference type="NCBI Taxonomy" id="2258962"/>
    <lineage>
        <taxon>Bacteria</taxon>
        <taxon>Pseudomonadati</taxon>
        <taxon>Bacteroidota</taxon>
        <taxon>Flavobacteriia</taxon>
        <taxon>Flavobacteriales</taxon>
        <taxon>Weeksellaceae</taxon>
        <taxon>Chryseobacterium group</taxon>
        <taxon>Chryseobacterium</taxon>
    </lineage>
</organism>
<evidence type="ECO:0000313" key="2">
    <source>
        <dbReference type="EMBL" id="REC63962.1"/>
    </source>
</evidence>
<proteinExistence type="predicted"/>
<keyword evidence="1" id="KW-1133">Transmembrane helix</keyword>
<reference evidence="3" key="1">
    <citation type="submission" date="2018-06" db="EMBL/GenBank/DDBJ databases">
        <authorList>
            <person name="Lum Nde A."/>
            <person name="Hugo C."/>
        </authorList>
    </citation>
    <scope>NUCLEOTIDE SEQUENCE [LARGE SCALE GENOMIC DNA]</scope>
    <source>
        <strain evidence="3">1_F178</strain>
    </source>
</reference>
<feature type="transmembrane region" description="Helical" evidence="1">
    <location>
        <begin position="336"/>
        <end position="355"/>
    </location>
</feature>
<dbReference type="Proteomes" id="UP000256686">
    <property type="component" value="Unassembled WGS sequence"/>
</dbReference>
<sequence length="485" mass="57295">MKNFPILILLFYCLFIQGQTRMEKQIDSLLDKSFTEFSEVQLIPSLRTANEALKKSDTYNYSKGKTLSNIYIAKVLAETGGYNEALGYLKKAEREPYFTSVIDTQVEVYRLRGRTYGLLNMNKLAIQEFNKQLKFSQKIKDPYRKDMSVYWAHENLSEVFTQLRQYDSTWVHLQQQEDILKKLKEEQVFFDLSGTYAKKGQMYTIQKEYVKAQEYLDKSLFLLEKYNVPYLYFALRKYGDLEAARGNQELAISYYRKALQNAKELDATDAVQQLYSVLGDYFMKNNLDPREANSYLYQYQKLTDSLDVANKQVVEQALSQILDQKEHENNMKSRKYVYLIVLAVLVLLIVALFWYRWHIKNKKLIYKNKKTLTEMSQATVVLERKIEENKFNDLITLAKCNNPEFLTLFSELYPDFIQKLKVIDPKVRSSELTFCAMAYLNFSAKDIATYTYVTLGAVEMRRSRLRKKYSIPSDIDFNNWMRRDY</sequence>